<evidence type="ECO:0000256" key="3">
    <source>
        <dbReference type="ARBA" id="ARBA00023125"/>
    </source>
</evidence>
<dbReference type="InterPro" id="IPR001867">
    <property type="entry name" value="OmpR/PhoB-type_DNA-bd"/>
</dbReference>
<gene>
    <name evidence="7" type="ORF">ACFOGP_07475</name>
</gene>
<dbReference type="InterPro" id="IPR011990">
    <property type="entry name" value="TPR-like_helical_dom_sf"/>
</dbReference>
<dbReference type="InterPro" id="IPR016032">
    <property type="entry name" value="Sig_transdc_resp-reg_C-effctor"/>
</dbReference>
<proteinExistence type="inferred from homology"/>
<feature type="domain" description="OmpR/PhoB-type" evidence="5">
    <location>
        <begin position="31"/>
        <end position="103"/>
    </location>
</feature>
<evidence type="ECO:0000313" key="8">
    <source>
        <dbReference type="Proteomes" id="UP001595632"/>
    </source>
</evidence>
<feature type="domain" description="Bacterial transcriptional activator" evidence="6">
    <location>
        <begin position="96"/>
        <end position="228"/>
    </location>
</feature>
<dbReference type="Proteomes" id="UP001595632">
    <property type="component" value="Unassembled WGS sequence"/>
</dbReference>
<keyword evidence="3" id="KW-0238">DNA-binding</keyword>
<keyword evidence="4" id="KW-0804">Transcription</keyword>
<dbReference type="InterPro" id="IPR005158">
    <property type="entry name" value="BTAD"/>
</dbReference>
<evidence type="ECO:0000256" key="2">
    <source>
        <dbReference type="ARBA" id="ARBA00023015"/>
    </source>
</evidence>
<comment type="similarity">
    <text evidence="1">Belongs to the AfsR/DnrI/RedD regulatory family.</text>
</comment>
<dbReference type="InterPro" id="IPR019734">
    <property type="entry name" value="TPR_rpt"/>
</dbReference>
<protein>
    <submittedName>
        <fullName evidence="7">BTAD domain-containing putative transcriptional regulator</fullName>
    </submittedName>
</protein>
<keyword evidence="8" id="KW-1185">Reference proteome</keyword>
<dbReference type="Gene3D" id="1.25.40.10">
    <property type="entry name" value="Tetratricopeptide repeat domain"/>
    <property type="match status" value="1"/>
</dbReference>
<evidence type="ECO:0000259" key="6">
    <source>
        <dbReference type="SMART" id="SM01043"/>
    </source>
</evidence>
<comment type="caution">
    <text evidence="7">The sequence shown here is derived from an EMBL/GenBank/DDBJ whole genome shotgun (WGS) entry which is preliminary data.</text>
</comment>
<name>A0ABV7GPF0_9RHOB</name>
<dbReference type="InterPro" id="IPR051677">
    <property type="entry name" value="AfsR-DnrI-RedD_regulator"/>
</dbReference>
<dbReference type="PANTHER" id="PTHR35807:SF1">
    <property type="entry name" value="TRANSCRIPTIONAL REGULATOR REDD"/>
    <property type="match status" value="1"/>
</dbReference>
<sequence>MNPPGFTMRHEMENRLELRIDGPFEARDSTGAPVNGLSARGRAMLAILALSPDSRAPRETLATLLWGDRAETQARGSLRQELSALRKTLPEGTLIADRDVVRLVGATIAPPPPGAVLLDGVAISSGPFEDWLRDARARRADDLAAAALIEARQTLAAGDGPAAQACASRALDHAPDNETAVRLLIEAVTAGGDRSTAHAAFRRFAERQHTEYGIKVPEGLQALVDGMTDATPATARPAGREPAIAVLPFDELSSGAGDMFADGVVEEITGALSRVQAFRVIARQSAFALKGKALDVQDTARRLRADYLVEGSVRRSGDRVRIAVQLVGGETGETLWSERYDDRMDDLFDLQDRIAAHVAGQLAPSLRHAEILRARSFRPEDRSAYDLVLTALPHFWAHQKAENARAVDLLNAALARDPDYGPALAYKAWALAQKPSYMWSDDPDTDHRTAIATARAALDRVGDHAPSLVAIGAAFTLSSAETRLAERLLDRALTLDPNNAWGLMRRGWLYTYIDRAADALDVFDRAEDLSPLDPFRFNIFFGQAVAVRVLGRYDEAVRLIHEGMHANPGCTWVYRVLAGIYKLMGREADSDAALAKLLDHYPHLTARYLLDCIPPAARDFQPDYVDALRRLGLPEG</sequence>
<accession>A0ABV7GPF0</accession>
<dbReference type="SUPFAM" id="SSF48452">
    <property type="entry name" value="TPR-like"/>
    <property type="match status" value="2"/>
</dbReference>
<dbReference type="Gene3D" id="3.40.50.10070">
    <property type="entry name" value="TolB, N-terminal domain"/>
    <property type="match status" value="1"/>
</dbReference>
<dbReference type="Pfam" id="PF03704">
    <property type="entry name" value="BTAD"/>
    <property type="match status" value="1"/>
</dbReference>
<dbReference type="InterPro" id="IPR036388">
    <property type="entry name" value="WH-like_DNA-bd_sf"/>
</dbReference>
<evidence type="ECO:0000313" key="7">
    <source>
        <dbReference type="EMBL" id="MFC3142543.1"/>
    </source>
</evidence>
<dbReference type="SUPFAM" id="SSF46894">
    <property type="entry name" value="C-terminal effector domain of the bipartite response regulators"/>
    <property type="match status" value="1"/>
</dbReference>
<evidence type="ECO:0000259" key="5">
    <source>
        <dbReference type="SMART" id="SM00862"/>
    </source>
</evidence>
<dbReference type="SMART" id="SM01043">
    <property type="entry name" value="BTAD"/>
    <property type="match status" value="1"/>
</dbReference>
<evidence type="ECO:0000256" key="1">
    <source>
        <dbReference type="ARBA" id="ARBA00005820"/>
    </source>
</evidence>
<keyword evidence="2" id="KW-0805">Transcription regulation</keyword>
<evidence type="ECO:0000256" key="4">
    <source>
        <dbReference type="ARBA" id="ARBA00023163"/>
    </source>
</evidence>
<organism evidence="7 8">
    <name type="scientific">Psychromarinibacter halotolerans</name>
    <dbReference type="NCBI Taxonomy" id="1775175"/>
    <lineage>
        <taxon>Bacteria</taxon>
        <taxon>Pseudomonadati</taxon>
        <taxon>Pseudomonadota</taxon>
        <taxon>Alphaproteobacteria</taxon>
        <taxon>Rhodobacterales</taxon>
        <taxon>Paracoccaceae</taxon>
        <taxon>Psychromarinibacter</taxon>
    </lineage>
</organism>
<dbReference type="SUPFAM" id="SSF52964">
    <property type="entry name" value="TolB, N-terminal domain"/>
    <property type="match status" value="1"/>
</dbReference>
<dbReference type="SMART" id="SM00862">
    <property type="entry name" value="Trans_reg_C"/>
    <property type="match status" value="1"/>
</dbReference>
<dbReference type="RefSeq" id="WP_275633336.1">
    <property type="nucleotide sequence ID" value="NZ_JARGYD010000005.1"/>
</dbReference>
<reference evidence="8" key="1">
    <citation type="journal article" date="2019" name="Int. J. Syst. Evol. Microbiol.">
        <title>The Global Catalogue of Microorganisms (GCM) 10K type strain sequencing project: providing services to taxonomists for standard genome sequencing and annotation.</title>
        <authorList>
            <consortium name="The Broad Institute Genomics Platform"/>
            <consortium name="The Broad Institute Genome Sequencing Center for Infectious Disease"/>
            <person name="Wu L."/>
            <person name="Ma J."/>
        </authorList>
    </citation>
    <scope>NUCLEOTIDE SEQUENCE [LARGE SCALE GENOMIC DNA]</scope>
    <source>
        <strain evidence="8">KCTC 52366</strain>
    </source>
</reference>
<dbReference type="EMBL" id="JBHRTB010000010">
    <property type="protein sequence ID" value="MFC3142543.1"/>
    <property type="molecule type" value="Genomic_DNA"/>
</dbReference>
<dbReference type="SMART" id="SM00028">
    <property type="entry name" value="TPR"/>
    <property type="match status" value="4"/>
</dbReference>
<dbReference type="PANTHER" id="PTHR35807">
    <property type="entry name" value="TRANSCRIPTIONAL REGULATOR REDD-RELATED"/>
    <property type="match status" value="1"/>
</dbReference>
<dbReference type="Gene3D" id="1.10.10.10">
    <property type="entry name" value="Winged helix-like DNA-binding domain superfamily/Winged helix DNA-binding domain"/>
    <property type="match status" value="1"/>
</dbReference>